<sequence>MTALNRPARLNRVLLALCGLLLLAGGGFVCATHYGRLTVLDRDAALVPGTATPPTWVLYVSAGAAIVIGLLALRWLAAQFARRPRTRTWRLERDPDQGRTELAASTATEPFVGEVATYEGVRAAHATLAGTRRAPVLAVVISADQSTDLGAVRARLDTEGLPRLRQALDLETLPVTVEFRFATASGDARVLH</sequence>
<proteinExistence type="predicted"/>
<dbReference type="OrthoDB" id="3363827at2"/>
<keyword evidence="1" id="KW-0812">Transmembrane</keyword>
<comment type="caution">
    <text evidence="2">The sequence shown here is derived from an EMBL/GenBank/DDBJ whole genome shotgun (WGS) entry which is preliminary data.</text>
</comment>
<evidence type="ECO:0000313" key="2">
    <source>
        <dbReference type="EMBL" id="RDG34527.1"/>
    </source>
</evidence>
<feature type="transmembrane region" description="Helical" evidence="1">
    <location>
        <begin position="55"/>
        <end position="77"/>
    </location>
</feature>
<evidence type="ECO:0000313" key="3">
    <source>
        <dbReference type="Proteomes" id="UP000253741"/>
    </source>
</evidence>
<name>A0A370AY12_9ACTN</name>
<evidence type="ECO:0000256" key="1">
    <source>
        <dbReference type="SAM" id="Phobius"/>
    </source>
</evidence>
<dbReference type="AlphaFoldDB" id="A0A370AY12"/>
<dbReference type="Proteomes" id="UP000253741">
    <property type="component" value="Unassembled WGS sequence"/>
</dbReference>
<gene>
    <name evidence="2" type="ORF">DVH02_30080</name>
</gene>
<keyword evidence="1" id="KW-1133">Transmembrane helix</keyword>
<keyword evidence="3" id="KW-1185">Reference proteome</keyword>
<keyword evidence="1" id="KW-0472">Membrane</keyword>
<accession>A0A370AY12</accession>
<dbReference type="RefSeq" id="WP_114627016.1">
    <property type="nucleotide sequence ID" value="NZ_QQNA01000310.1"/>
</dbReference>
<dbReference type="EMBL" id="QQNA01000310">
    <property type="protein sequence ID" value="RDG34527.1"/>
    <property type="molecule type" value="Genomic_DNA"/>
</dbReference>
<reference evidence="2 3" key="1">
    <citation type="submission" date="2018-07" db="EMBL/GenBank/DDBJ databases">
        <title>Streptomyces species from bats.</title>
        <authorList>
            <person name="Dunlap C."/>
        </authorList>
    </citation>
    <scope>NUCLEOTIDE SEQUENCE [LARGE SCALE GENOMIC DNA]</scope>
    <source>
        <strain evidence="2 3">AC230</strain>
    </source>
</reference>
<protein>
    <submittedName>
        <fullName evidence="2">Alkaline shock response membrane anchor protein AmaP</fullName>
    </submittedName>
</protein>
<organism evidence="2 3">
    <name type="scientific">Streptomyces corynorhini</name>
    <dbReference type="NCBI Taxonomy" id="2282652"/>
    <lineage>
        <taxon>Bacteria</taxon>
        <taxon>Bacillati</taxon>
        <taxon>Actinomycetota</taxon>
        <taxon>Actinomycetes</taxon>
        <taxon>Kitasatosporales</taxon>
        <taxon>Streptomycetaceae</taxon>
        <taxon>Streptomyces</taxon>
    </lineage>
</organism>